<evidence type="ECO:0000256" key="1">
    <source>
        <dbReference type="SAM" id="SignalP"/>
    </source>
</evidence>
<sequence>MKKITTIAFILSVFICNAQDTTKVIPSVEKSVFGIQTGWLGIYGYNESRLSNTIALRSEIGFDGGFWGGSFYPKTGFIAAPILTVEPRVYYNLKKRISKSKRIDGNSGNFVSLKTSFHPDWFVISNYKDVSVVSDISIIPSWGIRRHIGKHFNYEVGAGLGYRYYFAKSAGYLQNESDVAFDLRLRIGYTF</sequence>
<comment type="caution">
    <text evidence="2">The sequence shown here is derived from an EMBL/GenBank/DDBJ whole genome shotgun (WGS) entry which is preliminary data.</text>
</comment>
<organism evidence="2 3">
    <name type="scientific">Pedobacter fastidiosus</name>
    <dbReference type="NCBI Taxonomy" id="2765361"/>
    <lineage>
        <taxon>Bacteria</taxon>
        <taxon>Pseudomonadati</taxon>
        <taxon>Bacteroidota</taxon>
        <taxon>Sphingobacteriia</taxon>
        <taxon>Sphingobacteriales</taxon>
        <taxon>Sphingobacteriaceae</taxon>
        <taxon>Pedobacter</taxon>
    </lineage>
</organism>
<keyword evidence="3" id="KW-1185">Reference proteome</keyword>
<feature type="chain" id="PRO_5046657374" description="Outer membrane protein beta-barrel domain-containing protein" evidence="1">
    <location>
        <begin position="19"/>
        <end position="191"/>
    </location>
</feature>
<feature type="signal peptide" evidence="1">
    <location>
        <begin position="1"/>
        <end position="18"/>
    </location>
</feature>
<evidence type="ECO:0000313" key="3">
    <source>
        <dbReference type="Proteomes" id="UP000652755"/>
    </source>
</evidence>
<reference evidence="2 3" key="1">
    <citation type="submission" date="2020-08" db="EMBL/GenBank/DDBJ databases">
        <authorList>
            <person name="Sun Q."/>
            <person name="Inoue M."/>
        </authorList>
    </citation>
    <scope>NUCLEOTIDE SEQUENCE [LARGE SCALE GENOMIC DNA]</scope>
    <source>
        <strain evidence="2 3">CCM 8938</strain>
    </source>
</reference>
<protein>
    <recommendedName>
        <fullName evidence="4">Outer membrane protein beta-barrel domain-containing protein</fullName>
    </recommendedName>
</protein>
<evidence type="ECO:0000313" key="2">
    <source>
        <dbReference type="EMBL" id="MBC6109724.1"/>
    </source>
</evidence>
<name>A0ABR7KNR6_9SPHI</name>
<dbReference type="Proteomes" id="UP000652755">
    <property type="component" value="Unassembled WGS sequence"/>
</dbReference>
<evidence type="ECO:0008006" key="4">
    <source>
        <dbReference type="Google" id="ProtNLM"/>
    </source>
</evidence>
<dbReference type="EMBL" id="JACRYL010000003">
    <property type="protein sequence ID" value="MBC6109724.1"/>
    <property type="molecule type" value="Genomic_DNA"/>
</dbReference>
<gene>
    <name evidence="2" type="ORF">H7U22_04750</name>
</gene>
<proteinExistence type="predicted"/>
<keyword evidence="1" id="KW-0732">Signal</keyword>
<dbReference type="RefSeq" id="WP_187070206.1">
    <property type="nucleotide sequence ID" value="NZ_JACRYL010000003.1"/>
</dbReference>
<accession>A0ABR7KNR6</accession>